<reference evidence="3" key="1">
    <citation type="journal article" date="2019" name="Int. J. Syst. Evol. Microbiol.">
        <title>The Global Catalogue of Microorganisms (GCM) 10K type strain sequencing project: providing services to taxonomists for standard genome sequencing and annotation.</title>
        <authorList>
            <consortium name="The Broad Institute Genomics Platform"/>
            <consortium name="The Broad Institute Genome Sequencing Center for Infectious Disease"/>
            <person name="Wu L."/>
            <person name="Ma J."/>
        </authorList>
    </citation>
    <scope>NUCLEOTIDE SEQUENCE [LARGE SCALE GENOMIC DNA]</scope>
    <source>
        <strain evidence="3">NBRC 102122</strain>
    </source>
</reference>
<dbReference type="RefSeq" id="WP_244768412.1">
    <property type="nucleotide sequence ID" value="NZ_BSOP01000018.1"/>
</dbReference>
<comment type="caution">
    <text evidence="2">The sequence shown here is derived from an EMBL/GenBank/DDBJ whole genome shotgun (WGS) entry which is preliminary data.</text>
</comment>
<dbReference type="EMBL" id="BSOP01000018">
    <property type="protein sequence ID" value="GLR51242.1"/>
    <property type="molecule type" value="Genomic_DNA"/>
</dbReference>
<keyword evidence="3" id="KW-1185">Reference proteome</keyword>
<name>A0ABQ5ZHF1_9HYPH</name>
<keyword evidence="1" id="KW-0175">Coiled coil</keyword>
<dbReference type="Proteomes" id="UP001156702">
    <property type="component" value="Unassembled WGS sequence"/>
</dbReference>
<gene>
    <name evidence="2" type="ORF">GCM10007923_24500</name>
</gene>
<evidence type="ECO:0000313" key="3">
    <source>
        <dbReference type="Proteomes" id="UP001156702"/>
    </source>
</evidence>
<proteinExistence type="predicted"/>
<evidence type="ECO:0000256" key="1">
    <source>
        <dbReference type="SAM" id="Coils"/>
    </source>
</evidence>
<accession>A0ABQ5ZHF1</accession>
<protein>
    <submittedName>
        <fullName evidence="2">Uncharacterized protein</fullName>
    </submittedName>
</protein>
<organism evidence="2 3">
    <name type="scientific">Shinella yambaruensis</name>
    <dbReference type="NCBI Taxonomy" id="415996"/>
    <lineage>
        <taxon>Bacteria</taxon>
        <taxon>Pseudomonadati</taxon>
        <taxon>Pseudomonadota</taxon>
        <taxon>Alphaproteobacteria</taxon>
        <taxon>Hyphomicrobiales</taxon>
        <taxon>Rhizobiaceae</taxon>
        <taxon>Shinella</taxon>
    </lineage>
</organism>
<evidence type="ECO:0000313" key="2">
    <source>
        <dbReference type="EMBL" id="GLR51242.1"/>
    </source>
</evidence>
<feature type="coiled-coil region" evidence="1">
    <location>
        <begin position="33"/>
        <end position="67"/>
    </location>
</feature>
<sequence length="97" mass="10839">MNTAFLLSDYLTELRRTLAGVLQHGRTVRLGEVQLITEQLNTAVALAQEVEEENRILEHRLSAGRDDLRNRKAAADITDVASGDNVTAFRLPHFPNN</sequence>